<dbReference type="EMBL" id="KU877344">
    <property type="protein sequence ID" value="ANB50366.1"/>
    <property type="molecule type" value="Genomic_DNA"/>
</dbReference>
<evidence type="ECO:0000256" key="4">
    <source>
        <dbReference type="ARBA" id="ARBA00022603"/>
    </source>
</evidence>
<dbReference type="PANTHER" id="PTHR10815">
    <property type="entry name" value="METHYLATED-DNA--PROTEIN-CYSTEINE METHYLTRANSFERASE"/>
    <property type="match status" value="1"/>
</dbReference>
<sequence>MKITEIIETPIGNFKIVTKNNKIYTAKFTKKEITDSKKKPTIFCDKIKKYFYQPDIFKGFSDISQYQSGTEFQNKVWKAISEIPYGETRTYGQIAIQIGKPTAVRAVANACGKNKIAIFVPCHRVVGKNNKGGYKWNIKRKKWLLKHEQ</sequence>
<keyword evidence="7" id="KW-0234">DNA repair</keyword>
<dbReference type="PANTHER" id="PTHR10815:SF13">
    <property type="entry name" value="METHYLATED-DNA--PROTEIN-CYSTEINE METHYLTRANSFERASE"/>
    <property type="match status" value="1"/>
</dbReference>
<reference evidence="10 11" key="1">
    <citation type="journal article" date="2016" name="Genome Announc.">
        <title>Complete Genome Sequence of a New Megavirus Family Member Isolated from an Inland Water Lake for the First Time in India.</title>
        <authorList>
            <person name="Chatterjee A."/>
            <person name="Ali F."/>
            <person name="Bange D."/>
            <person name="Kondabagil K."/>
        </authorList>
    </citation>
    <scope>NUCLEOTIDE SEQUENCE [LARGE SCALE GENOMIC DNA]</scope>
    <source>
        <strain evidence="10">1</strain>
    </source>
</reference>
<proteinExistence type="inferred from homology"/>
<keyword evidence="6" id="KW-0227">DNA damage</keyword>
<dbReference type="PROSITE" id="PS00374">
    <property type="entry name" value="MGMT"/>
    <property type="match status" value="1"/>
</dbReference>
<dbReference type="NCBIfam" id="TIGR00589">
    <property type="entry name" value="ogt"/>
    <property type="match status" value="1"/>
</dbReference>
<dbReference type="GO" id="GO:0003908">
    <property type="term" value="F:methylated-DNA-[protein]-cysteine S-methyltransferase activity"/>
    <property type="evidence" value="ECO:0007669"/>
    <property type="project" value="UniProtKB-EC"/>
</dbReference>
<comment type="catalytic activity">
    <reaction evidence="1">
        <text>a 4-O-methyl-thymidine in DNA + L-cysteinyl-[protein] = a thymidine in DNA + S-methyl-L-cysteinyl-[protein]</text>
        <dbReference type="Rhea" id="RHEA:53428"/>
        <dbReference type="Rhea" id="RHEA-COMP:10131"/>
        <dbReference type="Rhea" id="RHEA-COMP:10132"/>
        <dbReference type="Rhea" id="RHEA-COMP:13555"/>
        <dbReference type="Rhea" id="RHEA-COMP:13556"/>
        <dbReference type="ChEBI" id="CHEBI:29950"/>
        <dbReference type="ChEBI" id="CHEBI:82612"/>
        <dbReference type="ChEBI" id="CHEBI:137386"/>
        <dbReference type="ChEBI" id="CHEBI:137387"/>
        <dbReference type="EC" id="2.1.1.63"/>
    </reaction>
</comment>
<feature type="domain" description="Methylated-DNA-[protein]-cysteine S-methyltransferase DNA binding" evidence="9">
    <location>
        <begin position="71"/>
        <end position="149"/>
    </location>
</feature>
<evidence type="ECO:0000256" key="8">
    <source>
        <dbReference type="ARBA" id="ARBA00049348"/>
    </source>
</evidence>
<dbReference type="CDD" id="cd06445">
    <property type="entry name" value="ATase"/>
    <property type="match status" value="1"/>
</dbReference>
<dbReference type="Pfam" id="PF01035">
    <property type="entry name" value="DNA_binding_1"/>
    <property type="match status" value="1"/>
</dbReference>
<comment type="catalytic activity">
    <reaction evidence="8">
        <text>a 6-O-methyl-2'-deoxyguanosine in DNA + L-cysteinyl-[protein] = S-methyl-L-cysteinyl-[protein] + a 2'-deoxyguanosine in DNA</text>
        <dbReference type="Rhea" id="RHEA:24000"/>
        <dbReference type="Rhea" id="RHEA-COMP:10131"/>
        <dbReference type="Rhea" id="RHEA-COMP:10132"/>
        <dbReference type="Rhea" id="RHEA-COMP:11367"/>
        <dbReference type="Rhea" id="RHEA-COMP:11368"/>
        <dbReference type="ChEBI" id="CHEBI:29950"/>
        <dbReference type="ChEBI" id="CHEBI:82612"/>
        <dbReference type="ChEBI" id="CHEBI:85445"/>
        <dbReference type="ChEBI" id="CHEBI:85448"/>
        <dbReference type="EC" id="2.1.1.63"/>
    </reaction>
</comment>
<evidence type="ECO:0000256" key="6">
    <source>
        <dbReference type="ARBA" id="ARBA00022763"/>
    </source>
</evidence>
<dbReference type="InterPro" id="IPR014048">
    <property type="entry name" value="MethylDNA_cys_MeTrfase_DNA-bd"/>
</dbReference>
<keyword evidence="5 10" id="KW-0808">Transferase</keyword>
<protein>
    <recommendedName>
        <fullName evidence="3">methylated-DNA--[protein]-cysteine S-methyltransferase</fullName>
        <ecNumber evidence="3">2.1.1.63</ecNumber>
    </recommendedName>
</protein>
<dbReference type="InterPro" id="IPR036217">
    <property type="entry name" value="MethylDNA_cys_MeTrfase_DNAb"/>
</dbReference>
<evidence type="ECO:0000259" key="9">
    <source>
        <dbReference type="Pfam" id="PF01035"/>
    </source>
</evidence>
<evidence type="ECO:0000256" key="7">
    <source>
        <dbReference type="ARBA" id="ARBA00023204"/>
    </source>
</evidence>
<evidence type="ECO:0000256" key="2">
    <source>
        <dbReference type="ARBA" id="ARBA00008711"/>
    </source>
</evidence>
<dbReference type="Proteomes" id="UP000241365">
    <property type="component" value="Segment"/>
</dbReference>
<evidence type="ECO:0000256" key="1">
    <source>
        <dbReference type="ARBA" id="ARBA00001286"/>
    </source>
</evidence>
<evidence type="ECO:0000256" key="3">
    <source>
        <dbReference type="ARBA" id="ARBA00011918"/>
    </source>
</evidence>
<comment type="similarity">
    <text evidence="2">Belongs to the MGMT family.</text>
</comment>
<dbReference type="RefSeq" id="YP_010776117.1">
    <property type="nucleotide sequence ID" value="NC_075034.1"/>
</dbReference>
<dbReference type="SUPFAM" id="SSF46767">
    <property type="entry name" value="Methylated DNA-protein cysteine methyltransferase, C-terminal domain"/>
    <property type="match status" value="1"/>
</dbReference>
<name>A0A167R6J9_9VIRU</name>
<dbReference type="Gene3D" id="1.10.10.10">
    <property type="entry name" value="Winged helix-like DNA-binding domain superfamily/Winged helix DNA-binding domain"/>
    <property type="match status" value="1"/>
</dbReference>
<evidence type="ECO:0000313" key="11">
    <source>
        <dbReference type="Proteomes" id="UP000241365"/>
    </source>
</evidence>
<dbReference type="EC" id="2.1.1.63" evidence="3"/>
<dbReference type="KEGG" id="vg:80512728"/>
<dbReference type="InterPro" id="IPR001497">
    <property type="entry name" value="MethylDNA_cys_MeTrfase_AS"/>
</dbReference>
<evidence type="ECO:0000313" key="10">
    <source>
        <dbReference type="EMBL" id="ANB50366.1"/>
    </source>
</evidence>
<dbReference type="GeneID" id="80512728"/>
<keyword evidence="11" id="KW-1185">Reference proteome</keyword>
<organism evidence="10 11">
    <name type="scientific">Powai lake megavirus</name>
    <dbReference type="NCBI Taxonomy" id="1842663"/>
    <lineage>
        <taxon>Viruses</taxon>
        <taxon>Varidnaviria</taxon>
        <taxon>Bamfordvirae</taxon>
        <taxon>Nucleocytoviricota</taxon>
        <taxon>Megaviricetes</taxon>
        <taxon>Imitervirales</taxon>
        <taxon>Mimiviridae</taxon>
        <taxon>Megamimivirinae</taxon>
        <taxon>Megavirus</taxon>
        <taxon>Megavirus powaiense</taxon>
    </lineage>
</organism>
<dbReference type="InterPro" id="IPR036388">
    <property type="entry name" value="WH-like_DNA-bd_sf"/>
</dbReference>
<accession>A0A167R6J9</accession>
<evidence type="ECO:0000256" key="5">
    <source>
        <dbReference type="ARBA" id="ARBA00022679"/>
    </source>
</evidence>
<dbReference type="FunFam" id="1.10.10.10:FF:000214">
    <property type="entry name" value="Methylated-DNA--protein-cysteine methyltransferase"/>
    <property type="match status" value="1"/>
</dbReference>
<keyword evidence="4 10" id="KW-0489">Methyltransferase</keyword>
<dbReference type="GO" id="GO:0006281">
    <property type="term" value="P:DNA repair"/>
    <property type="evidence" value="ECO:0007669"/>
    <property type="project" value="UniProtKB-KW"/>
</dbReference>
<dbReference type="GO" id="GO:0032259">
    <property type="term" value="P:methylation"/>
    <property type="evidence" value="ECO:0007669"/>
    <property type="project" value="UniProtKB-KW"/>
</dbReference>